<keyword evidence="3" id="KW-1185">Reference proteome</keyword>
<reference evidence="2 3" key="1">
    <citation type="submission" date="2013-04" db="EMBL/GenBank/DDBJ databases">
        <title>The Genome Sequence of Treponema maltophilum ATCC 51939.</title>
        <authorList>
            <consortium name="The Broad Institute Genomics Platform"/>
            <person name="Earl A."/>
            <person name="Ward D."/>
            <person name="Feldgarden M."/>
            <person name="Gevers D."/>
            <person name="Leonetti C."/>
            <person name="Blanton J.M."/>
            <person name="Dewhirst F.E."/>
            <person name="Izard J."/>
            <person name="Walker B."/>
            <person name="Young S."/>
            <person name="Zeng Q."/>
            <person name="Gargeya S."/>
            <person name="Fitzgerald M."/>
            <person name="Haas B."/>
            <person name="Abouelleil A."/>
            <person name="Allen A.W."/>
            <person name="Alvarado L."/>
            <person name="Arachchi H.M."/>
            <person name="Berlin A.M."/>
            <person name="Chapman S.B."/>
            <person name="Gainer-Dewar J."/>
            <person name="Goldberg J."/>
            <person name="Griggs A."/>
            <person name="Gujja S."/>
            <person name="Hansen M."/>
            <person name="Howarth C."/>
            <person name="Imamovic A."/>
            <person name="Ireland A."/>
            <person name="Larimer J."/>
            <person name="McCowan C."/>
            <person name="Murphy C."/>
            <person name="Pearson M."/>
            <person name="Poon T.W."/>
            <person name="Priest M."/>
            <person name="Roberts A."/>
            <person name="Saif S."/>
            <person name="Shea T."/>
            <person name="Sisk P."/>
            <person name="Sykes S."/>
            <person name="Wortman J."/>
            <person name="Nusbaum C."/>
            <person name="Birren B."/>
        </authorList>
    </citation>
    <scope>NUCLEOTIDE SEQUENCE [LARGE SCALE GENOMIC DNA]</scope>
    <source>
        <strain evidence="2 3">ATCC 51939</strain>
    </source>
</reference>
<evidence type="ECO:0000256" key="1">
    <source>
        <dbReference type="SAM" id="SignalP"/>
    </source>
</evidence>
<dbReference type="Proteomes" id="UP000014541">
    <property type="component" value="Unassembled WGS sequence"/>
</dbReference>
<accession>S3K022</accession>
<feature type="chain" id="PRO_5004511107" description="Outer membrane protein beta-barrel domain-containing protein" evidence="1">
    <location>
        <begin position="23"/>
        <end position="198"/>
    </location>
</feature>
<organism evidence="2 3">
    <name type="scientific">Treponema maltophilum ATCC 51939</name>
    <dbReference type="NCBI Taxonomy" id="1125699"/>
    <lineage>
        <taxon>Bacteria</taxon>
        <taxon>Pseudomonadati</taxon>
        <taxon>Spirochaetota</taxon>
        <taxon>Spirochaetia</taxon>
        <taxon>Spirochaetales</taxon>
        <taxon>Treponemataceae</taxon>
        <taxon>Treponema</taxon>
    </lineage>
</organism>
<evidence type="ECO:0000313" key="3">
    <source>
        <dbReference type="Proteomes" id="UP000014541"/>
    </source>
</evidence>
<proteinExistence type="predicted"/>
<dbReference type="PATRIC" id="fig|1125699.3.peg.1200"/>
<gene>
    <name evidence="2" type="ORF">HMPREF9194_01180</name>
</gene>
<sequence length="198" mass="22675">MQKTHRLFALIFSLVFFTSVQAFSHTFSAGVKFFGLSLHPKGAVNAPLIPYKWDPRGIFVLHPGVTLNFEYYVWEDIVSVKAVQALYSDCAMQFAGFSHIGFRVRLFKIGRVSVNAGIGPTFLYRRSWYKLPGYNDSFTFYRGGKNDDWQYRFILYGGEIETNVKLNDNFDLSFSVVPGGLDLINISFGARYNYKTHE</sequence>
<dbReference type="HOGENOM" id="CLU_118150_0_0_12"/>
<evidence type="ECO:0008006" key="4">
    <source>
        <dbReference type="Google" id="ProtNLM"/>
    </source>
</evidence>
<evidence type="ECO:0000313" key="2">
    <source>
        <dbReference type="EMBL" id="EPF30855.1"/>
    </source>
</evidence>
<dbReference type="eggNOG" id="ENOG5033XDI">
    <property type="taxonomic scope" value="Bacteria"/>
</dbReference>
<keyword evidence="1" id="KW-0732">Signal</keyword>
<feature type="signal peptide" evidence="1">
    <location>
        <begin position="1"/>
        <end position="22"/>
    </location>
</feature>
<dbReference type="EMBL" id="ATFF01000006">
    <property type="protein sequence ID" value="EPF30855.1"/>
    <property type="molecule type" value="Genomic_DNA"/>
</dbReference>
<dbReference type="AlphaFoldDB" id="S3K022"/>
<comment type="caution">
    <text evidence="2">The sequence shown here is derived from an EMBL/GenBank/DDBJ whole genome shotgun (WGS) entry which is preliminary data.</text>
</comment>
<protein>
    <recommendedName>
        <fullName evidence="4">Outer membrane protein beta-barrel domain-containing protein</fullName>
    </recommendedName>
</protein>
<name>S3K022_TREMA</name>
<dbReference type="OrthoDB" id="369812at2"/>